<dbReference type="Gene3D" id="2.60.120.10">
    <property type="entry name" value="Jelly Rolls"/>
    <property type="match status" value="1"/>
</dbReference>
<evidence type="ECO:0000313" key="2">
    <source>
        <dbReference type="Proteomes" id="UP000694846"/>
    </source>
</evidence>
<dbReference type="OrthoDB" id="6595331at2759"/>
<dbReference type="PROSITE" id="PS50042">
    <property type="entry name" value="CNMP_BINDING_3"/>
    <property type="match status" value="1"/>
</dbReference>
<protein>
    <submittedName>
        <fullName evidence="3">Uncharacterized protein LOC112685880</fullName>
    </submittedName>
</protein>
<dbReference type="Pfam" id="PF00027">
    <property type="entry name" value="cNMP_binding"/>
    <property type="match status" value="1"/>
</dbReference>
<organism evidence="2 3">
    <name type="scientific">Sipha flava</name>
    <name type="common">yellow sugarcane aphid</name>
    <dbReference type="NCBI Taxonomy" id="143950"/>
    <lineage>
        <taxon>Eukaryota</taxon>
        <taxon>Metazoa</taxon>
        <taxon>Ecdysozoa</taxon>
        <taxon>Arthropoda</taxon>
        <taxon>Hexapoda</taxon>
        <taxon>Insecta</taxon>
        <taxon>Pterygota</taxon>
        <taxon>Neoptera</taxon>
        <taxon>Paraneoptera</taxon>
        <taxon>Hemiptera</taxon>
        <taxon>Sternorrhyncha</taxon>
        <taxon>Aphidomorpha</taxon>
        <taxon>Aphidoidea</taxon>
        <taxon>Aphididae</taxon>
        <taxon>Sipha</taxon>
    </lineage>
</organism>
<name>A0A8B8FRW4_9HEMI</name>
<dbReference type="SUPFAM" id="SSF51206">
    <property type="entry name" value="cAMP-binding domain-like"/>
    <property type="match status" value="1"/>
</dbReference>
<dbReference type="PANTHER" id="PTHR23011:SF41">
    <property type="entry name" value="CYCLIC NUCLEOTIDE-BINDING DOMAIN-CONTAINING PROTEIN"/>
    <property type="match status" value="1"/>
</dbReference>
<dbReference type="GeneID" id="112685880"/>
<sequence length="334" mass="39560">MDLYDQIDLQDHKLIMFKPPNERTQFELESIKWIFAVGFKFFNHCPIESQMALIRSASYTNYGPGRWILKEGHSPENMYLIIKGSIRLTKYVYNPISKKKDLIEYCKLSEKKSFGVSSIKFNTLRKISAQSLSTLELIKISKNDFVDIIKDNLRLYWNSNLIAMQNLPQFNYLSLEDLNKCSTVSFIKTFKKYEHVLSKGLGDIGYGHFMIEGKISLITQLKIIKRFNFTRNREFELFDPSKQLTNQKKCMEKYMNTCTFLSKTCFNIGEQIDDKKFVTSEKTKCLCVPHWFMKKMDKFKYWDLLKINLYNFIPNEKELFKMFENTQKKNASLK</sequence>
<dbReference type="InterPro" id="IPR018490">
    <property type="entry name" value="cNMP-bd_dom_sf"/>
</dbReference>
<reference evidence="3" key="1">
    <citation type="submission" date="2025-08" db="UniProtKB">
        <authorList>
            <consortium name="RefSeq"/>
        </authorList>
    </citation>
    <scope>IDENTIFICATION</scope>
    <source>
        <tissue evidence="3">Whole body</tissue>
    </source>
</reference>
<dbReference type="PANTHER" id="PTHR23011">
    <property type="entry name" value="CYCLIC NUCLEOTIDE-BINDING DOMAIN CONTAINING PROTEIN"/>
    <property type="match status" value="1"/>
</dbReference>
<feature type="domain" description="Cyclic nucleotide-binding" evidence="1">
    <location>
        <begin position="41"/>
        <end position="149"/>
    </location>
</feature>
<dbReference type="AlphaFoldDB" id="A0A8B8FRW4"/>
<evidence type="ECO:0000259" key="1">
    <source>
        <dbReference type="PROSITE" id="PS50042"/>
    </source>
</evidence>
<evidence type="ECO:0000313" key="3">
    <source>
        <dbReference type="RefSeq" id="XP_025413689.1"/>
    </source>
</evidence>
<gene>
    <name evidence="3" type="primary">LOC112685880</name>
</gene>
<dbReference type="CDD" id="cd00038">
    <property type="entry name" value="CAP_ED"/>
    <property type="match status" value="1"/>
</dbReference>
<dbReference type="InterPro" id="IPR000595">
    <property type="entry name" value="cNMP-bd_dom"/>
</dbReference>
<dbReference type="Proteomes" id="UP000694846">
    <property type="component" value="Unplaced"/>
</dbReference>
<dbReference type="InterPro" id="IPR014710">
    <property type="entry name" value="RmlC-like_jellyroll"/>
</dbReference>
<dbReference type="RefSeq" id="XP_025413689.1">
    <property type="nucleotide sequence ID" value="XM_025557904.1"/>
</dbReference>
<proteinExistence type="predicted"/>
<accession>A0A8B8FRW4</accession>
<keyword evidence="2" id="KW-1185">Reference proteome</keyword>